<evidence type="ECO:0000313" key="4">
    <source>
        <dbReference type="Proteomes" id="UP000182858"/>
    </source>
</evidence>
<accession>A0A5C5QG05</accession>
<sequence>MSASTAIPPEISQARRSHDYLSGVFAQRPSLTLVAQAMLQAWIDDEGVGSRLLVSDTWIGVKPATSTGTAYTQLITLSDALIQRCMRDEALNYTPGHHHVLRQSGPQVFEPVTAAIGVDDIELMLNTLAPDVLATFAQRWVDYWNGRVSDGVSHSRWNAVGGQLRTCLLTARQNPPLTAAQARGLLGLGDEQTQQLWAQRVDREALGKPDVLRIYQVYGVQGDGVGEWLPLLVLQRRVQGQLVNLVYVPVLNLLRLDSLDTLGNLLPRYMSDYRPGVPVNWVLREPDGDVFDALAQTLLERQLRKLSRIDWSALPEVESYERLFATLTSPLAWFDPDDLQQPHEEQLPVWLQGARSADRQRYGQWLERLQRVQQSTGGALFLDGLEPIDVYARKALQRQLRLDHPEHTALDPDDLVLTFERTQGGTVGWTQHAARTLTQCSLENPFASTYASVQISHVAGPGNVPGWLTAAYLKHLIARVDVGRHYPQLLAHALITDPTESARRRRLFVDQMALQLPMRALENSLRQRHGFTRSGARAVHALLQPDPSQRTVDGAVIVARPLAFLTHAGGRAHRAANLFVIGPRDNGGLPHVLYRPDQDEALLQQFPSRQALLDEVARPGDLQTLVLQRLPESSRALFGNGGFLHPHVQRFLQGDEYDQQPLSSPALLSDETVPGEFLAAVFDENAKSLWQLAVSQSVSNEALRWTVFKNDLWQVFTALLPMIRGPVAVAGWLFQALATFRAVLALPAQASREASADTVAELMGSLAGLLMSPVVRLDERLRLNGPRVLSAGAGQVREAIPVSHARQSASTFAWQRAFADISAMDYSWSNSRFKLAPTQQAALETFQWSPRAGERWPAHPTLGAPHSPVRGQVRVLRGGAPASQENYTLIDSKVYGVSAIEGGWRIVDLREPRRLGPWLGKNSQGVWTVDLGLRLLGGQPKPTAAQRRAQLEQNSLALEQQYREASTEVEQAERILTAAEDLCEKAHLSAQGAFTDQHRRSARARYWQELEKKAETLQKKLNVLLQKNATKPMDGFEKEHSLQLRDMLLNMRRQMFVLIFSRREEQFSETRLAQLAAQLEDQDSTVVRAAFSVLAEESQRVAEFHEKMVNLSFWERVFYERLLSIPGHASYIADIGPSPHGLPLDWRTLQLQALKQRLWRRPPLPEEQEDFTRIETAIDEAIQSAQSQKTIDESGVLSLAQRIEGIQAILHEYAKAFALLEEYRALAPDLLLGDSEVPVGTTILSLEQESRIALAKLLREQARDPAVGRVRAPGSGQRLIRDSKKRYQLGQVRARTPDATEDIVDVINPIDRKVVVSLHQRPGSAEFEAVTEAGVAVPRPTRSLENLKGDARRLLAREPIVQQQARDEALGSSLPASVEARLTRQSDAIKAVAEKIRKALPPTPDTATQALLDELEQASRRYLEQGRLLRIDMLKRLPPEEDGIAWLKAQGEVQILRIEGRIPLKRADDFLQEYVVKDRQGRVLAYAHFHYTTPTTADVAYNAGHLKRPEQRFMSFRSLADKADSDVIAIYYSRISAPMAERLFFSATESVKHRGRRAFW</sequence>
<evidence type="ECO:0000313" key="3">
    <source>
        <dbReference type="EMBL" id="TWS04257.1"/>
    </source>
</evidence>
<name>A0A5C5QG05_9PSED</name>
<protein>
    <submittedName>
        <fullName evidence="3">Uncharacterized protein</fullName>
    </submittedName>
</protein>
<keyword evidence="4" id="KW-1185">Reference proteome</keyword>
<dbReference type="Proteomes" id="UP000317951">
    <property type="component" value="Unassembled WGS sequence"/>
</dbReference>
<dbReference type="OrthoDB" id="7003488at2"/>
<reference evidence="2 4" key="1">
    <citation type="submission" date="2016-10" db="EMBL/GenBank/DDBJ databases">
        <authorList>
            <person name="Varghese N."/>
            <person name="Submissions S."/>
        </authorList>
    </citation>
    <scope>NUCLEOTIDE SEQUENCE [LARGE SCALE GENOMIC DNA]</scope>
    <source>
        <strain evidence="2 4">DSM 17835</strain>
    </source>
</reference>
<dbReference type="EMBL" id="LT629689">
    <property type="protein sequence ID" value="SDG43643.1"/>
    <property type="molecule type" value="Genomic_DNA"/>
</dbReference>
<feature type="coiled-coil region" evidence="1">
    <location>
        <begin position="948"/>
        <end position="982"/>
    </location>
</feature>
<dbReference type="RefSeq" id="WP_010566166.1">
    <property type="nucleotide sequence ID" value="NZ_LT629689.1"/>
</dbReference>
<dbReference type="GeneID" id="78557356"/>
<evidence type="ECO:0000256" key="1">
    <source>
        <dbReference type="SAM" id="Coils"/>
    </source>
</evidence>
<gene>
    <name evidence="3" type="ORF">FIV36_12515</name>
    <name evidence="2" type="ORF">SAMN05216591_6073</name>
</gene>
<proteinExistence type="predicted"/>
<reference evidence="3 5" key="2">
    <citation type="submission" date="2019-06" db="EMBL/GenBank/DDBJ databases">
        <title>Pseudomonas bimorpha sp. nov. isolated from bovine raw milk and skim milk concentrate.</title>
        <authorList>
            <person name="Hofmann K."/>
            <person name="Huptas C."/>
            <person name="Doll E."/>
            <person name="Scherer S."/>
            <person name="Wenning M."/>
        </authorList>
    </citation>
    <scope>NUCLEOTIDE SEQUENCE [LARGE SCALE GENOMIC DNA]</scope>
    <source>
        <strain evidence="3 5">DSM 17835</strain>
    </source>
</reference>
<evidence type="ECO:0000313" key="5">
    <source>
        <dbReference type="Proteomes" id="UP000317951"/>
    </source>
</evidence>
<evidence type="ECO:0000313" key="2">
    <source>
        <dbReference type="EMBL" id="SDG43643.1"/>
    </source>
</evidence>
<dbReference type="Proteomes" id="UP000182858">
    <property type="component" value="Chromosome I"/>
</dbReference>
<keyword evidence="1" id="KW-0175">Coiled coil</keyword>
<organism evidence="3 5">
    <name type="scientific">Pseudomonas extremaustralis</name>
    <dbReference type="NCBI Taxonomy" id="359110"/>
    <lineage>
        <taxon>Bacteria</taxon>
        <taxon>Pseudomonadati</taxon>
        <taxon>Pseudomonadota</taxon>
        <taxon>Gammaproteobacteria</taxon>
        <taxon>Pseudomonadales</taxon>
        <taxon>Pseudomonadaceae</taxon>
        <taxon>Pseudomonas</taxon>
    </lineage>
</organism>
<dbReference type="EMBL" id="VFET01000009">
    <property type="protein sequence ID" value="TWS04257.1"/>
    <property type="molecule type" value="Genomic_DNA"/>
</dbReference>